<dbReference type="InterPro" id="IPR034660">
    <property type="entry name" value="DinB/YfiT-like"/>
</dbReference>
<gene>
    <name evidence="1" type="ORF">OJ995_10805</name>
</gene>
<name>A0ABT3EKQ2_9FLAO</name>
<dbReference type="Gene3D" id="1.20.120.450">
    <property type="entry name" value="dinb family like domain"/>
    <property type="match status" value="1"/>
</dbReference>
<dbReference type="SUPFAM" id="SSF109854">
    <property type="entry name" value="DinB/YfiT-like putative metalloenzymes"/>
    <property type="match status" value="1"/>
</dbReference>
<evidence type="ECO:0008006" key="3">
    <source>
        <dbReference type="Google" id="ProtNLM"/>
    </source>
</evidence>
<evidence type="ECO:0000313" key="2">
    <source>
        <dbReference type="Proteomes" id="UP001165677"/>
    </source>
</evidence>
<dbReference type="Proteomes" id="UP001165677">
    <property type="component" value="Unassembled WGS sequence"/>
</dbReference>
<evidence type="ECO:0000313" key="1">
    <source>
        <dbReference type="EMBL" id="MCW1148709.1"/>
    </source>
</evidence>
<sequence>MKDKVLKFEFLLDNLKLQSITDFDVKIDINKWSKKEILGHLIDSTINNLQRFTEIQYSEKPYKIRPYNQDALVKYNNYQNKNNQDLFDL</sequence>
<organism evidence="1 2">
    <name type="scientific">Flavobacterium lacisediminis</name>
    <dbReference type="NCBI Taxonomy" id="2989705"/>
    <lineage>
        <taxon>Bacteria</taxon>
        <taxon>Pseudomonadati</taxon>
        <taxon>Bacteroidota</taxon>
        <taxon>Flavobacteriia</taxon>
        <taxon>Flavobacteriales</taxon>
        <taxon>Flavobacteriaceae</taxon>
        <taxon>Flavobacterium</taxon>
    </lineage>
</organism>
<keyword evidence="2" id="KW-1185">Reference proteome</keyword>
<dbReference type="RefSeq" id="WP_264369427.1">
    <property type="nucleotide sequence ID" value="NZ_JAPCIO010000007.1"/>
</dbReference>
<comment type="caution">
    <text evidence="1">The sequence shown here is derived from an EMBL/GenBank/DDBJ whole genome shotgun (WGS) entry which is preliminary data.</text>
</comment>
<accession>A0ABT3EKQ2</accession>
<protein>
    <recommendedName>
        <fullName evidence="3">DinB family protein</fullName>
    </recommendedName>
</protein>
<dbReference type="EMBL" id="JAPCIO010000007">
    <property type="protein sequence ID" value="MCW1148709.1"/>
    <property type="molecule type" value="Genomic_DNA"/>
</dbReference>
<proteinExistence type="predicted"/>
<reference evidence="1" key="1">
    <citation type="submission" date="2022-10" db="EMBL/GenBank/DDBJ databases">
        <title>Flavobacterium sp. nov., a bacterium isolated from lake sediment.</title>
        <authorList>
            <person name="Qu J.-H."/>
        </authorList>
    </citation>
    <scope>NUCLEOTIDE SEQUENCE</scope>
    <source>
        <strain evidence="1">TH16-21</strain>
    </source>
</reference>